<reference evidence="3" key="1">
    <citation type="journal article" date="2019" name="Int. J. Syst. Evol. Microbiol.">
        <title>The Global Catalogue of Microorganisms (GCM) 10K type strain sequencing project: providing services to taxonomists for standard genome sequencing and annotation.</title>
        <authorList>
            <consortium name="The Broad Institute Genomics Platform"/>
            <consortium name="The Broad Institute Genome Sequencing Center for Infectious Disease"/>
            <person name="Wu L."/>
            <person name="Ma J."/>
        </authorList>
    </citation>
    <scope>NUCLEOTIDE SEQUENCE [LARGE SCALE GENOMIC DNA]</scope>
    <source>
        <strain evidence="3">CGMCC 1.12478</strain>
    </source>
</reference>
<dbReference type="InterPro" id="IPR037026">
    <property type="entry name" value="Vgr_OB-fold_dom_sf"/>
</dbReference>
<dbReference type="Gene3D" id="2.40.50.230">
    <property type="entry name" value="Gp5 N-terminal domain"/>
    <property type="match status" value="1"/>
</dbReference>
<organism evidence="2 3">
    <name type="scientific">Marivita lacus</name>
    <dbReference type="NCBI Taxonomy" id="1323742"/>
    <lineage>
        <taxon>Bacteria</taxon>
        <taxon>Pseudomonadati</taxon>
        <taxon>Pseudomonadota</taxon>
        <taxon>Alphaproteobacteria</taxon>
        <taxon>Rhodobacterales</taxon>
        <taxon>Roseobacteraceae</taxon>
        <taxon>Marivita</taxon>
    </lineage>
</organism>
<keyword evidence="3" id="KW-1185">Reference proteome</keyword>
<evidence type="ECO:0000313" key="2">
    <source>
        <dbReference type="EMBL" id="GGC19553.1"/>
    </source>
</evidence>
<proteinExistence type="predicted"/>
<accession>A0ABQ1L854</accession>
<dbReference type="Proteomes" id="UP000645462">
    <property type="component" value="Unassembled WGS sequence"/>
</dbReference>
<feature type="domain" description="Gp5/Type VI secretion system Vgr protein OB-fold" evidence="1">
    <location>
        <begin position="25"/>
        <end position="96"/>
    </location>
</feature>
<evidence type="ECO:0000259" key="1">
    <source>
        <dbReference type="Pfam" id="PF04717"/>
    </source>
</evidence>
<dbReference type="EMBL" id="BMFC01000016">
    <property type="protein sequence ID" value="GGC19553.1"/>
    <property type="molecule type" value="Genomic_DNA"/>
</dbReference>
<evidence type="ECO:0000313" key="3">
    <source>
        <dbReference type="Proteomes" id="UP000645462"/>
    </source>
</evidence>
<protein>
    <recommendedName>
        <fullName evidence="1">Gp5/Type VI secretion system Vgr protein OB-fold domain-containing protein</fullName>
    </recommendedName>
</protein>
<dbReference type="InterPro" id="IPR006531">
    <property type="entry name" value="Gp5/Vgr_OB"/>
</dbReference>
<name>A0ABQ1L854_9RHOB</name>
<dbReference type="Pfam" id="PF04717">
    <property type="entry name" value="Phage_base_V"/>
    <property type="match status" value="1"/>
</dbReference>
<comment type="caution">
    <text evidence="2">The sequence shown here is derived from an EMBL/GenBank/DDBJ whole genome shotgun (WGS) entry which is preliminary data.</text>
</comment>
<gene>
    <name evidence="2" type="ORF">GCM10011363_40330</name>
</gene>
<dbReference type="RefSeq" id="WP_229747938.1">
    <property type="nucleotide sequence ID" value="NZ_BMFC01000016.1"/>
</dbReference>
<sequence>MAVRELVELVSRVAELERRFAGVLRHGTVAEVDPERQRVRLDLGPAHGAEGRFLSPWVPYAQFSGALRVHTPPTVGQQLTALSPSGDFQQAVALPLTHHSGNPSPSTAGDENVVTYGNVRMTLADDLVRVDVGGTRFELSSAKVTLSTGGSSIEMTDAGVKITGARIDLN</sequence>